<dbReference type="GO" id="GO:0003677">
    <property type="term" value="F:DNA binding"/>
    <property type="evidence" value="ECO:0007669"/>
    <property type="project" value="InterPro"/>
</dbReference>
<reference evidence="6" key="1">
    <citation type="submission" date="2016-10" db="EMBL/GenBank/DDBJ databases">
        <authorList>
            <person name="de Groot N.N."/>
        </authorList>
    </citation>
    <scope>NUCLEOTIDE SEQUENCE [LARGE SCALE GENOMIC DNA]</scope>
    <source>
        <strain evidence="6">10nlg</strain>
    </source>
</reference>
<keyword evidence="1" id="KW-0540">Nuclease</keyword>
<dbReference type="RefSeq" id="WP_093072251.1">
    <property type="nucleotide sequence ID" value="NZ_FOGV01000005.1"/>
</dbReference>
<dbReference type="EMBL" id="FOGV01000005">
    <property type="protein sequence ID" value="SER76092.1"/>
    <property type="molecule type" value="Genomic_DNA"/>
</dbReference>
<name>A0A1H9RTG7_9BACI</name>
<dbReference type="GO" id="GO:0005829">
    <property type="term" value="C:cytosol"/>
    <property type="evidence" value="ECO:0007669"/>
    <property type="project" value="TreeGrafter"/>
</dbReference>
<evidence type="ECO:0000259" key="4">
    <source>
        <dbReference type="SMART" id="SM00479"/>
    </source>
</evidence>
<organism evidence="5 6">
    <name type="scientific">Salisediminibacterium halotolerans</name>
    <dbReference type="NCBI Taxonomy" id="517425"/>
    <lineage>
        <taxon>Bacteria</taxon>
        <taxon>Bacillati</taxon>
        <taxon>Bacillota</taxon>
        <taxon>Bacilli</taxon>
        <taxon>Bacillales</taxon>
        <taxon>Bacillaceae</taxon>
        <taxon>Salisediminibacterium</taxon>
    </lineage>
</organism>
<dbReference type="Proteomes" id="UP000199318">
    <property type="component" value="Unassembled WGS sequence"/>
</dbReference>
<dbReference type="InterPro" id="IPR006054">
    <property type="entry name" value="DnaQ"/>
</dbReference>
<dbReference type="NCBIfam" id="TIGR00573">
    <property type="entry name" value="dnaq"/>
    <property type="match status" value="1"/>
</dbReference>
<dbReference type="PANTHER" id="PTHR30231">
    <property type="entry name" value="DNA POLYMERASE III SUBUNIT EPSILON"/>
    <property type="match status" value="1"/>
</dbReference>
<accession>A0A1H9RTG7</accession>
<keyword evidence="3" id="KW-0269">Exonuclease</keyword>
<protein>
    <submittedName>
        <fullName evidence="5">DNA polymerase-3 subunit epsilon</fullName>
    </submittedName>
</protein>
<proteinExistence type="predicted"/>
<sequence length="245" mass="28367">MEVSIWPAIRFVLFDYFRFVTHRNQWHMNENHEREKVMHRIRKFQPPVVENRETLEQLTFTVFDLETTGFFTEFGDEIISIGAVKMDLTGDHPPLYFYDIICPSKSVSKQITGLTGLTNEKLSTAERFPSVIARFLAFIDDTVLVAYPASFDVPFLVNELKKWKLPRVSPLYLDARKMAEDLFPGHNNDLSDWAERMNMDKDFRHHALKDACVTSFVFEAIYSELDSRGLTLWGDLSAAWKGGTS</sequence>
<feature type="domain" description="Exonuclease" evidence="4">
    <location>
        <begin position="59"/>
        <end position="227"/>
    </location>
</feature>
<comment type="caution">
    <text evidence="5">The sequence shown here is derived from an EMBL/GenBank/DDBJ whole genome shotgun (WGS) entry which is preliminary data.</text>
</comment>
<dbReference type="STRING" id="1464123.SAMN05444126_10593"/>
<dbReference type="GO" id="GO:0008408">
    <property type="term" value="F:3'-5' exonuclease activity"/>
    <property type="evidence" value="ECO:0007669"/>
    <property type="project" value="TreeGrafter"/>
</dbReference>
<dbReference type="InterPro" id="IPR013520">
    <property type="entry name" value="Ribonucl_H"/>
</dbReference>
<evidence type="ECO:0000256" key="2">
    <source>
        <dbReference type="ARBA" id="ARBA00022801"/>
    </source>
</evidence>
<evidence type="ECO:0000256" key="3">
    <source>
        <dbReference type="ARBA" id="ARBA00022839"/>
    </source>
</evidence>
<keyword evidence="6" id="KW-1185">Reference proteome</keyword>
<gene>
    <name evidence="5" type="ORF">SAMN05444126_10593</name>
</gene>
<dbReference type="SMART" id="SM00479">
    <property type="entry name" value="EXOIII"/>
    <property type="match status" value="1"/>
</dbReference>
<evidence type="ECO:0000313" key="6">
    <source>
        <dbReference type="Proteomes" id="UP000199318"/>
    </source>
</evidence>
<dbReference type="SUPFAM" id="SSF53098">
    <property type="entry name" value="Ribonuclease H-like"/>
    <property type="match status" value="1"/>
</dbReference>
<dbReference type="GO" id="GO:0045004">
    <property type="term" value="P:DNA replication proofreading"/>
    <property type="evidence" value="ECO:0007669"/>
    <property type="project" value="TreeGrafter"/>
</dbReference>
<dbReference type="CDD" id="cd06127">
    <property type="entry name" value="DEDDh"/>
    <property type="match status" value="1"/>
</dbReference>
<dbReference type="InterPro" id="IPR012337">
    <property type="entry name" value="RNaseH-like_sf"/>
</dbReference>
<dbReference type="Pfam" id="PF00929">
    <property type="entry name" value="RNase_T"/>
    <property type="match status" value="1"/>
</dbReference>
<dbReference type="FunFam" id="3.30.420.10:FF:000045">
    <property type="entry name" value="3'-5' exonuclease DinG"/>
    <property type="match status" value="1"/>
</dbReference>
<keyword evidence="2" id="KW-0378">Hydrolase</keyword>
<evidence type="ECO:0000256" key="1">
    <source>
        <dbReference type="ARBA" id="ARBA00022722"/>
    </source>
</evidence>
<dbReference type="InterPro" id="IPR036397">
    <property type="entry name" value="RNaseH_sf"/>
</dbReference>
<dbReference type="AlphaFoldDB" id="A0A1H9RTG7"/>
<dbReference type="OrthoDB" id="9804290at2"/>
<evidence type="ECO:0000313" key="5">
    <source>
        <dbReference type="EMBL" id="SER76092.1"/>
    </source>
</evidence>
<dbReference type="GO" id="GO:0003887">
    <property type="term" value="F:DNA-directed DNA polymerase activity"/>
    <property type="evidence" value="ECO:0007669"/>
    <property type="project" value="InterPro"/>
</dbReference>
<dbReference type="PANTHER" id="PTHR30231:SF41">
    <property type="entry name" value="DNA POLYMERASE III SUBUNIT EPSILON"/>
    <property type="match status" value="1"/>
</dbReference>
<dbReference type="Gene3D" id="3.30.420.10">
    <property type="entry name" value="Ribonuclease H-like superfamily/Ribonuclease H"/>
    <property type="match status" value="1"/>
</dbReference>